<dbReference type="AlphaFoldDB" id="A0AAD1XSR9"/>
<evidence type="ECO:0000313" key="3">
    <source>
        <dbReference type="EMBL" id="CAI2378194.1"/>
    </source>
</evidence>
<accession>A0AAD1XSR9</accession>
<evidence type="ECO:0000259" key="2">
    <source>
        <dbReference type="PROSITE" id="PS51462"/>
    </source>
</evidence>
<keyword evidence="1" id="KW-0378">Hydrolase</keyword>
<dbReference type="InterPro" id="IPR000086">
    <property type="entry name" value="NUDIX_hydrolase_dom"/>
</dbReference>
<evidence type="ECO:0000256" key="1">
    <source>
        <dbReference type="ARBA" id="ARBA00022801"/>
    </source>
</evidence>
<organism evidence="3 4">
    <name type="scientific">Euplotes crassus</name>
    <dbReference type="NCBI Taxonomy" id="5936"/>
    <lineage>
        <taxon>Eukaryota</taxon>
        <taxon>Sar</taxon>
        <taxon>Alveolata</taxon>
        <taxon>Ciliophora</taxon>
        <taxon>Intramacronucleata</taxon>
        <taxon>Spirotrichea</taxon>
        <taxon>Hypotrichia</taxon>
        <taxon>Euplotida</taxon>
        <taxon>Euplotidae</taxon>
        <taxon>Moneuplotes</taxon>
    </lineage>
</organism>
<dbReference type="GO" id="GO:0019693">
    <property type="term" value="P:ribose phosphate metabolic process"/>
    <property type="evidence" value="ECO:0007669"/>
    <property type="project" value="TreeGrafter"/>
</dbReference>
<dbReference type="EMBL" id="CAMPGE010019892">
    <property type="protein sequence ID" value="CAI2378194.1"/>
    <property type="molecule type" value="Genomic_DNA"/>
</dbReference>
<dbReference type="GO" id="GO:0006753">
    <property type="term" value="P:nucleoside phosphate metabolic process"/>
    <property type="evidence" value="ECO:0007669"/>
    <property type="project" value="TreeGrafter"/>
</dbReference>
<dbReference type="PROSITE" id="PS51462">
    <property type="entry name" value="NUDIX"/>
    <property type="match status" value="1"/>
</dbReference>
<proteinExistence type="predicted"/>
<dbReference type="Proteomes" id="UP001295684">
    <property type="component" value="Unassembled WGS sequence"/>
</dbReference>
<name>A0AAD1XSR9_EUPCR</name>
<gene>
    <name evidence="3" type="ORF">ECRASSUSDP1_LOCUS19589</name>
</gene>
<feature type="domain" description="Nudix hydrolase" evidence="2">
    <location>
        <begin position="64"/>
        <end position="203"/>
    </location>
</feature>
<dbReference type="SUPFAM" id="SSF55811">
    <property type="entry name" value="Nudix"/>
    <property type="match status" value="1"/>
</dbReference>
<protein>
    <recommendedName>
        <fullName evidence="2">Nudix hydrolase domain-containing protein</fullName>
    </recommendedName>
</protein>
<evidence type="ECO:0000313" key="4">
    <source>
        <dbReference type="Proteomes" id="UP001295684"/>
    </source>
</evidence>
<comment type="caution">
    <text evidence="3">The sequence shown here is derived from an EMBL/GenBank/DDBJ whole genome shotgun (WGS) entry which is preliminary data.</text>
</comment>
<dbReference type="PANTHER" id="PTHR11839">
    <property type="entry name" value="UDP/ADP-SUGAR PYROPHOSPHATASE"/>
    <property type="match status" value="1"/>
</dbReference>
<reference evidence="3" key="1">
    <citation type="submission" date="2023-07" db="EMBL/GenBank/DDBJ databases">
        <authorList>
            <consortium name="AG Swart"/>
            <person name="Singh M."/>
            <person name="Singh A."/>
            <person name="Seah K."/>
            <person name="Emmerich C."/>
        </authorList>
    </citation>
    <scope>NUCLEOTIDE SEQUENCE</scope>
    <source>
        <strain evidence="3">DP1</strain>
    </source>
</reference>
<dbReference type="InterPro" id="IPR015797">
    <property type="entry name" value="NUDIX_hydrolase-like_dom_sf"/>
</dbReference>
<sequence>MSTKKHPEIISQKTLVEGKFLNLVELTTEDPDGTTSKIECTQRSCWSDEHTTEIIHEDIQKNFGAVDSIATAIDPKTSERIILLQKNFRPPVMNYVIELPSGFRDPGEPDPVVTGLRELKEETGYTGTNGKSAFCVRNCPIDGDERGTFIYCDIDLKSEDNKNPIQNLEEDEDIEPFWTPLKDLKATLDTLHQEQGYEIDERLYSISLGLQFALTSL</sequence>
<dbReference type="GO" id="GO:0016787">
    <property type="term" value="F:hydrolase activity"/>
    <property type="evidence" value="ECO:0007669"/>
    <property type="project" value="UniProtKB-KW"/>
</dbReference>
<dbReference type="PANTHER" id="PTHR11839:SF1">
    <property type="entry name" value="ADP-SUGAR PYROPHOSPHATASE"/>
    <property type="match status" value="1"/>
</dbReference>
<dbReference type="Gene3D" id="3.90.79.10">
    <property type="entry name" value="Nucleoside Triphosphate Pyrophosphohydrolase"/>
    <property type="match status" value="1"/>
</dbReference>
<dbReference type="Pfam" id="PF00293">
    <property type="entry name" value="NUDIX"/>
    <property type="match status" value="1"/>
</dbReference>
<keyword evidence="4" id="KW-1185">Reference proteome</keyword>